<evidence type="ECO:0000256" key="1">
    <source>
        <dbReference type="ARBA" id="ARBA00010233"/>
    </source>
</evidence>
<feature type="domain" description="LD-carboxypeptidase C-terminal" evidence="5">
    <location>
        <begin position="197"/>
        <end position="311"/>
    </location>
</feature>
<keyword evidence="6" id="KW-0121">Carboxypeptidase</keyword>
<dbReference type="OrthoDB" id="9807329at2"/>
<evidence type="ECO:0000313" key="7">
    <source>
        <dbReference type="Proteomes" id="UP000287756"/>
    </source>
</evidence>
<dbReference type="SUPFAM" id="SSF141986">
    <property type="entry name" value="LD-carboxypeptidase A C-terminal domain-like"/>
    <property type="match status" value="1"/>
</dbReference>
<name>A0A410MAP4_9BACI</name>
<accession>A0A410MAP4</accession>
<dbReference type="InterPro" id="IPR040921">
    <property type="entry name" value="Peptidase_S66C"/>
</dbReference>
<dbReference type="InterPro" id="IPR040449">
    <property type="entry name" value="Peptidase_S66_N"/>
</dbReference>
<feature type="active site" description="Charge relay system" evidence="3">
    <location>
        <position position="296"/>
    </location>
</feature>
<evidence type="ECO:0000313" key="6">
    <source>
        <dbReference type="EMBL" id="QAS51750.1"/>
    </source>
</evidence>
<dbReference type="InterPro" id="IPR027478">
    <property type="entry name" value="LdcA_N"/>
</dbReference>
<dbReference type="RefSeq" id="WP_128523762.1">
    <property type="nucleotide sequence ID" value="NZ_CANLVY010000008.1"/>
</dbReference>
<dbReference type="PIRSF" id="PIRSF028757">
    <property type="entry name" value="LD-carboxypeptidase"/>
    <property type="match status" value="1"/>
</dbReference>
<evidence type="ECO:0000256" key="2">
    <source>
        <dbReference type="ARBA" id="ARBA00022801"/>
    </source>
</evidence>
<dbReference type="InterPro" id="IPR027461">
    <property type="entry name" value="Carboxypeptidase_A_C_sf"/>
</dbReference>
<evidence type="ECO:0000259" key="5">
    <source>
        <dbReference type="Pfam" id="PF17676"/>
    </source>
</evidence>
<keyword evidence="6" id="KW-0645">Protease</keyword>
<dbReference type="PANTHER" id="PTHR30237">
    <property type="entry name" value="MURAMOYLTETRAPEPTIDE CARBOXYPEPTIDASE"/>
    <property type="match status" value="1"/>
</dbReference>
<dbReference type="Pfam" id="PF02016">
    <property type="entry name" value="Peptidase_S66"/>
    <property type="match status" value="1"/>
</dbReference>
<dbReference type="GO" id="GO:0004180">
    <property type="term" value="F:carboxypeptidase activity"/>
    <property type="evidence" value="ECO:0007669"/>
    <property type="project" value="UniProtKB-KW"/>
</dbReference>
<dbReference type="Gene3D" id="3.50.30.60">
    <property type="entry name" value="LD-carboxypeptidase A C-terminal domain-like"/>
    <property type="match status" value="1"/>
</dbReference>
<dbReference type="InterPro" id="IPR029062">
    <property type="entry name" value="Class_I_gatase-like"/>
</dbReference>
<dbReference type="Gene3D" id="3.40.50.10740">
    <property type="entry name" value="Class I glutamine amidotransferase-like"/>
    <property type="match status" value="1"/>
</dbReference>
<dbReference type="Proteomes" id="UP000287756">
    <property type="component" value="Chromosome"/>
</dbReference>
<dbReference type="Pfam" id="PF17676">
    <property type="entry name" value="Peptidase_S66C"/>
    <property type="match status" value="1"/>
</dbReference>
<feature type="active site" description="Charge relay system" evidence="3">
    <location>
        <position position="228"/>
    </location>
</feature>
<feature type="domain" description="LD-carboxypeptidase N-terminal" evidence="4">
    <location>
        <begin position="12"/>
        <end position="131"/>
    </location>
</feature>
<comment type="similarity">
    <text evidence="1">Belongs to the peptidase S66 family.</text>
</comment>
<dbReference type="SUPFAM" id="SSF52317">
    <property type="entry name" value="Class I glutamine amidotransferase-like"/>
    <property type="match status" value="1"/>
</dbReference>
<proteinExistence type="inferred from homology"/>
<keyword evidence="2" id="KW-0378">Hydrolase</keyword>
<gene>
    <name evidence="6" type="ORF">HLI_05645</name>
</gene>
<sequence length="325" mass="36423">MYPAKLKKGDEIRVISPSKSLAIIAADQKQLGMERLESLGFKVTFSKYADEDASSLSNPITHRIADLHEAFRDSKVKAILTTIGGFDSNQLLKHIDYRLIQDNPKIFCGFSDITALSNSIYSKTGLITFSGPHFSSFGMEKGIDYTFDYFAKMVTRSTPITIQPAEYWSDDRWYLDQENRTFHSNEGPRIINEGEAQGTIIGGNLCTLNLLQGTQYMPDLENTILFLEDDELSNPPTFDRDLQSLIHQQGFDKVKAIIIGRFQNASEFHPDVLKGIIHSKKELDHIPVISDANFGHTTPRFTFPIGGMAKVAAENGEATIEILEH</sequence>
<organism evidence="6 7">
    <name type="scientific">Halobacillus litoralis</name>
    <dbReference type="NCBI Taxonomy" id="45668"/>
    <lineage>
        <taxon>Bacteria</taxon>
        <taxon>Bacillati</taxon>
        <taxon>Bacillota</taxon>
        <taxon>Bacilli</taxon>
        <taxon>Bacillales</taxon>
        <taxon>Bacillaceae</taxon>
        <taxon>Halobacillus</taxon>
    </lineage>
</organism>
<dbReference type="KEGG" id="hli:HLI_05645"/>
<evidence type="ECO:0000259" key="4">
    <source>
        <dbReference type="Pfam" id="PF02016"/>
    </source>
</evidence>
<dbReference type="InterPro" id="IPR003507">
    <property type="entry name" value="S66_fam"/>
</dbReference>
<evidence type="ECO:0000256" key="3">
    <source>
        <dbReference type="PIRSR" id="PIRSR028757-1"/>
    </source>
</evidence>
<dbReference type="EMBL" id="CP026118">
    <property type="protein sequence ID" value="QAS51750.1"/>
    <property type="molecule type" value="Genomic_DNA"/>
</dbReference>
<protein>
    <submittedName>
        <fullName evidence="6">LD-carboxypeptidase</fullName>
    </submittedName>
</protein>
<dbReference type="AlphaFoldDB" id="A0A410MAP4"/>
<reference evidence="6 7" key="1">
    <citation type="submission" date="2018-01" db="EMBL/GenBank/DDBJ databases">
        <title>The whole genome sequencing and assembly of Halobacillus litoralis ERB031 strain.</title>
        <authorList>
            <person name="Lee S.-J."/>
            <person name="Park M.-K."/>
            <person name="Kim J.-Y."/>
            <person name="Lee Y.-J."/>
            <person name="Yi H."/>
            <person name="Bahn Y.-S."/>
            <person name="Kim J.F."/>
            <person name="Lee D.-W."/>
        </authorList>
    </citation>
    <scope>NUCLEOTIDE SEQUENCE [LARGE SCALE GENOMIC DNA]</scope>
    <source>
        <strain evidence="6 7">ERB 031</strain>
    </source>
</reference>
<dbReference type="PANTHER" id="PTHR30237:SF6">
    <property type="entry name" value="CARBOXYPEPTIDASE YOCD-RELATED"/>
    <property type="match status" value="1"/>
</dbReference>
<dbReference type="CDD" id="cd07062">
    <property type="entry name" value="Peptidase_S66_mccF_like"/>
    <property type="match status" value="1"/>
</dbReference>
<feature type="active site" description="Nucleophile" evidence="3">
    <location>
        <position position="111"/>
    </location>
</feature>